<gene>
    <name evidence="1" type="ORF">BpHYR1_019889</name>
</gene>
<evidence type="ECO:0000313" key="1">
    <source>
        <dbReference type="EMBL" id="RNA44500.1"/>
    </source>
</evidence>
<dbReference type="Proteomes" id="UP000276133">
    <property type="component" value="Unassembled WGS sequence"/>
</dbReference>
<dbReference type="OrthoDB" id="10128022at2759"/>
<evidence type="ECO:0000313" key="2">
    <source>
        <dbReference type="Proteomes" id="UP000276133"/>
    </source>
</evidence>
<organism evidence="1 2">
    <name type="scientific">Brachionus plicatilis</name>
    <name type="common">Marine rotifer</name>
    <name type="synonym">Brachionus muelleri</name>
    <dbReference type="NCBI Taxonomy" id="10195"/>
    <lineage>
        <taxon>Eukaryota</taxon>
        <taxon>Metazoa</taxon>
        <taxon>Spiralia</taxon>
        <taxon>Gnathifera</taxon>
        <taxon>Rotifera</taxon>
        <taxon>Eurotatoria</taxon>
        <taxon>Monogononta</taxon>
        <taxon>Pseudotrocha</taxon>
        <taxon>Ploima</taxon>
        <taxon>Brachionidae</taxon>
        <taxon>Brachionus</taxon>
    </lineage>
</organism>
<protein>
    <submittedName>
        <fullName evidence="1">Uncharacterized protein</fullName>
    </submittedName>
</protein>
<comment type="caution">
    <text evidence="1">The sequence shown here is derived from an EMBL/GenBank/DDBJ whole genome shotgun (WGS) entry which is preliminary data.</text>
</comment>
<dbReference type="EMBL" id="REGN01000097">
    <property type="protein sequence ID" value="RNA44500.1"/>
    <property type="molecule type" value="Genomic_DNA"/>
</dbReference>
<keyword evidence="2" id="KW-1185">Reference proteome</keyword>
<accession>A0A3M7T9G7</accession>
<name>A0A3M7T9G7_BRAPC</name>
<reference evidence="1 2" key="1">
    <citation type="journal article" date="2018" name="Sci. Rep.">
        <title>Genomic signatures of local adaptation to the degree of environmental predictability in rotifers.</title>
        <authorList>
            <person name="Franch-Gras L."/>
            <person name="Hahn C."/>
            <person name="Garcia-Roger E.M."/>
            <person name="Carmona M.J."/>
            <person name="Serra M."/>
            <person name="Gomez A."/>
        </authorList>
    </citation>
    <scope>NUCLEOTIDE SEQUENCE [LARGE SCALE GENOMIC DNA]</scope>
    <source>
        <strain evidence="1">HYR1</strain>
    </source>
</reference>
<dbReference type="AlphaFoldDB" id="A0A3M7T9G7"/>
<proteinExistence type="predicted"/>
<sequence length="128" mass="15114">MARIKRRTIANRNITKLRVNIMAPEMKINRADEMMSIPDHVIQTEVVKKDASTQTYDYDFSSRINIILKYISFGSVANLFSILTDSLNDWKSIHLRILSLKCLDERGRYRDEENSKQLRLEHLRELLM</sequence>